<evidence type="ECO:0000313" key="2">
    <source>
        <dbReference type="EMBL" id="MCL7024463.1"/>
    </source>
</evidence>
<protein>
    <submittedName>
        <fullName evidence="2">Uncharacterized protein</fullName>
    </submittedName>
</protein>
<dbReference type="AlphaFoldDB" id="A0AA41S165"/>
<dbReference type="Proteomes" id="UP001177140">
    <property type="component" value="Unassembled WGS sequence"/>
</dbReference>
<gene>
    <name evidence="2" type="ORF">MKW94_006320</name>
</gene>
<feature type="compositionally biased region" description="Basic and acidic residues" evidence="1">
    <location>
        <begin position="42"/>
        <end position="78"/>
    </location>
</feature>
<sequence>MDSLQSNDTGVPPRRSPRIAAHRRNDTGVPPRRSPRIVAHLQELEKEKEKERRNQLRRDEYKAKQEAMTEHEKQAQAEKHRITYHNRKMKIAAATQQLPTIRAHDHEASTSRSFRA</sequence>
<feature type="region of interest" description="Disordered" evidence="1">
    <location>
        <begin position="1"/>
        <end position="78"/>
    </location>
</feature>
<reference evidence="2" key="1">
    <citation type="submission" date="2022-03" db="EMBL/GenBank/DDBJ databases">
        <title>A functionally conserved STORR gene fusion in Papaver species that diverged 16.8 million years ago.</title>
        <authorList>
            <person name="Catania T."/>
        </authorList>
    </citation>
    <scope>NUCLEOTIDE SEQUENCE</scope>
    <source>
        <strain evidence="2">S-191538</strain>
    </source>
</reference>
<evidence type="ECO:0000256" key="1">
    <source>
        <dbReference type="SAM" id="MobiDB-lite"/>
    </source>
</evidence>
<name>A0AA41S165_PAPNU</name>
<proteinExistence type="predicted"/>
<dbReference type="EMBL" id="JAJJMA010034907">
    <property type="protein sequence ID" value="MCL7024463.1"/>
    <property type="molecule type" value="Genomic_DNA"/>
</dbReference>
<evidence type="ECO:0000313" key="3">
    <source>
        <dbReference type="Proteomes" id="UP001177140"/>
    </source>
</evidence>
<comment type="caution">
    <text evidence="2">The sequence shown here is derived from an EMBL/GenBank/DDBJ whole genome shotgun (WGS) entry which is preliminary data.</text>
</comment>
<organism evidence="2 3">
    <name type="scientific">Papaver nudicaule</name>
    <name type="common">Iceland poppy</name>
    <dbReference type="NCBI Taxonomy" id="74823"/>
    <lineage>
        <taxon>Eukaryota</taxon>
        <taxon>Viridiplantae</taxon>
        <taxon>Streptophyta</taxon>
        <taxon>Embryophyta</taxon>
        <taxon>Tracheophyta</taxon>
        <taxon>Spermatophyta</taxon>
        <taxon>Magnoliopsida</taxon>
        <taxon>Ranunculales</taxon>
        <taxon>Papaveraceae</taxon>
        <taxon>Papaveroideae</taxon>
        <taxon>Papaver</taxon>
    </lineage>
</organism>
<accession>A0AA41S165</accession>
<feature type="region of interest" description="Disordered" evidence="1">
    <location>
        <begin position="94"/>
        <end position="116"/>
    </location>
</feature>
<keyword evidence="3" id="KW-1185">Reference proteome</keyword>